<dbReference type="RefSeq" id="WP_031241148.1">
    <property type="nucleotide sequence ID" value="NZ_CBLX010000024.1"/>
</dbReference>
<accession>A0A060QLJ7</accession>
<dbReference type="Gene3D" id="3.40.50.1820">
    <property type="entry name" value="alpha/beta hydrolase"/>
    <property type="match status" value="1"/>
</dbReference>
<dbReference type="InterPro" id="IPR029058">
    <property type="entry name" value="AB_hydrolase_fold"/>
</dbReference>
<feature type="domain" description="AB hydrolase-1" evidence="1">
    <location>
        <begin position="31"/>
        <end position="240"/>
    </location>
</feature>
<name>A0A060QLJ7_9PROT</name>
<organism evidence="2 3">
    <name type="scientific">Asaia bogorensis</name>
    <dbReference type="NCBI Taxonomy" id="91915"/>
    <lineage>
        <taxon>Bacteria</taxon>
        <taxon>Pseudomonadati</taxon>
        <taxon>Pseudomonadota</taxon>
        <taxon>Alphaproteobacteria</taxon>
        <taxon>Acetobacterales</taxon>
        <taxon>Acetobacteraceae</taxon>
        <taxon>Asaia</taxon>
    </lineage>
</organism>
<evidence type="ECO:0000313" key="2">
    <source>
        <dbReference type="EMBL" id="CDG40811.1"/>
    </source>
</evidence>
<proteinExistence type="predicted"/>
<dbReference type="Proteomes" id="UP000027583">
    <property type="component" value="Unassembled WGS sequence"/>
</dbReference>
<sequence>MQRRDVLAVIPFVTGFSMVSDAAAAEPKVPIVLVHGLHCGGWIWRYVAPFLQHAGHQVITPTLTGTGDRAHLLSREITLETHIEDMLSVIDMLDLPRFALVGHSYGGMVVSCVADRMRDRIAKLIYLDALIAQPGLSAFDILPKGMAAIRRERARVGGADVAFPVPPENAVFLPDADRKAWFMRHLRPHPVGTYETPARLEQPAGTGLSVTYIAYENPALGSIEPSRAYARAQSGWHYHTEAVPHDAEIVFPERVASLIMDAL</sequence>
<dbReference type="SUPFAM" id="SSF53474">
    <property type="entry name" value="alpha/beta-Hydrolases"/>
    <property type="match status" value="1"/>
</dbReference>
<dbReference type="Pfam" id="PF12697">
    <property type="entry name" value="Abhydrolase_6"/>
    <property type="match status" value="1"/>
</dbReference>
<dbReference type="AlphaFoldDB" id="A0A060QLJ7"/>
<dbReference type="SMR" id="A0A060QLJ7"/>
<dbReference type="GO" id="GO:0004301">
    <property type="term" value="F:epoxide hydrolase activity"/>
    <property type="evidence" value="ECO:0007669"/>
    <property type="project" value="TreeGrafter"/>
</dbReference>
<dbReference type="EMBL" id="CBLX010000024">
    <property type="protein sequence ID" value="CDG40811.1"/>
    <property type="molecule type" value="Genomic_DNA"/>
</dbReference>
<evidence type="ECO:0000259" key="1">
    <source>
        <dbReference type="Pfam" id="PF12697"/>
    </source>
</evidence>
<dbReference type="PANTHER" id="PTHR42977:SF1">
    <property type="entry name" value="BLR6576 PROTEIN"/>
    <property type="match status" value="1"/>
</dbReference>
<comment type="caution">
    <text evidence="2">The sequence shown here is derived from an EMBL/GenBank/DDBJ whole genome shotgun (WGS) entry which is preliminary data.</text>
</comment>
<protein>
    <recommendedName>
        <fullName evidence="1">AB hydrolase-1 domain-containing protein</fullName>
    </recommendedName>
</protein>
<gene>
    <name evidence="2" type="ORF">ASAP_2766</name>
</gene>
<dbReference type="InterPro" id="IPR000073">
    <property type="entry name" value="AB_hydrolase_1"/>
</dbReference>
<reference evidence="2 3" key="1">
    <citation type="journal article" date="2014" name="Genome Biol. Evol.">
        <title>Acetic acid bacteria genomes reveal functional traits for adaptation to life in insect guts.</title>
        <authorList>
            <person name="Chouaia B."/>
            <person name="Gaiarsa S."/>
            <person name="Crotti E."/>
            <person name="Comandatore F."/>
            <person name="Degli Esposti M."/>
            <person name="Ricci I."/>
            <person name="Alma A."/>
            <person name="Favia G."/>
            <person name="Bandi C."/>
            <person name="Daffonchio D."/>
        </authorList>
    </citation>
    <scope>NUCLEOTIDE SEQUENCE [LARGE SCALE GENOMIC DNA]</scope>
    <source>
        <strain evidence="2 3">SF2.1</strain>
    </source>
</reference>
<reference evidence="2 3" key="2">
    <citation type="journal article" date="2014" name="PLoS ONE">
        <title>Evolution of mitochondria reconstructed from the energy metabolism of living bacteria.</title>
        <authorList>
            <person name="Degli Esposti M."/>
            <person name="Chouaia B."/>
            <person name="Comandatore F."/>
            <person name="Crotti E."/>
            <person name="Sassera D."/>
            <person name="Lievens P.M."/>
            <person name="Daffonchio D."/>
            <person name="Bandi C."/>
        </authorList>
    </citation>
    <scope>NUCLEOTIDE SEQUENCE [LARGE SCALE GENOMIC DNA]</scope>
    <source>
        <strain evidence="2 3">SF2.1</strain>
    </source>
</reference>
<dbReference type="PANTHER" id="PTHR42977">
    <property type="entry name" value="HYDROLASE-RELATED"/>
    <property type="match status" value="1"/>
</dbReference>
<evidence type="ECO:0000313" key="3">
    <source>
        <dbReference type="Proteomes" id="UP000027583"/>
    </source>
</evidence>
<dbReference type="InterPro" id="IPR051340">
    <property type="entry name" value="Haloalkane_dehalogenase"/>
</dbReference>
<dbReference type="eggNOG" id="COG0596">
    <property type="taxonomic scope" value="Bacteria"/>
</dbReference>